<name>A0ABT5HZF1_VOGIN</name>
<evidence type="ECO:0000313" key="3">
    <source>
        <dbReference type="Proteomes" id="UP001221566"/>
    </source>
</evidence>
<protein>
    <recommendedName>
        <fullName evidence="4">Lipocalin-like protein</fullName>
    </recommendedName>
</protein>
<feature type="chain" id="PRO_5045289012" description="Lipocalin-like protein" evidence="1">
    <location>
        <begin position="25"/>
        <end position="143"/>
    </location>
</feature>
<comment type="caution">
    <text evidence="2">The sequence shown here is derived from an EMBL/GenBank/DDBJ whole genome shotgun (WGS) entry which is preliminary data.</text>
</comment>
<feature type="signal peptide" evidence="1">
    <location>
        <begin position="1"/>
        <end position="24"/>
    </location>
</feature>
<keyword evidence="3" id="KW-1185">Reference proteome</keyword>
<sequence length="143" mass="15967">MNKHLITSSMLLIFCLALPGCSTPAVQTQLTSQLDQDRSARLIGTWRFSKSDDELSLQGTTTFRQDGTFTGSGIAQMRQQQIPISGAGTWLVRDGYLVERITAMSPPILRPGHTTRDLILDITPETFSYQTEKGEIIVEHRQE</sequence>
<evidence type="ECO:0000256" key="1">
    <source>
        <dbReference type="SAM" id="SignalP"/>
    </source>
</evidence>
<accession>A0ABT5HZF1</accession>
<proteinExistence type="predicted"/>
<keyword evidence="1" id="KW-0732">Signal</keyword>
<dbReference type="Proteomes" id="UP001221566">
    <property type="component" value="Unassembled WGS sequence"/>
</dbReference>
<reference evidence="2 3" key="1">
    <citation type="submission" date="2023-01" db="EMBL/GenBank/DDBJ databases">
        <title>Novel species of the genus Vogesella isolated from rivers.</title>
        <authorList>
            <person name="Lu H."/>
        </authorList>
    </citation>
    <scope>NUCLEOTIDE SEQUENCE [LARGE SCALE GENOMIC DNA]</scope>
    <source>
        <strain evidence="2 3">SH7W</strain>
    </source>
</reference>
<organism evidence="2 3">
    <name type="scientific">Vogesella indigofera</name>
    <name type="common">Pseudomonas indigofera</name>
    <dbReference type="NCBI Taxonomy" id="45465"/>
    <lineage>
        <taxon>Bacteria</taxon>
        <taxon>Pseudomonadati</taxon>
        <taxon>Pseudomonadota</taxon>
        <taxon>Betaproteobacteria</taxon>
        <taxon>Neisseriales</taxon>
        <taxon>Chromobacteriaceae</taxon>
        <taxon>Vogesella</taxon>
    </lineage>
</organism>
<evidence type="ECO:0008006" key="4">
    <source>
        <dbReference type="Google" id="ProtNLM"/>
    </source>
</evidence>
<dbReference type="EMBL" id="JAQQKY010000001">
    <property type="protein sequence ID" value="MDC7689299.1"/>
    <property type="molecule type" value="Genomic_DNA"/>
</dbReference>
<dbReference type="RefSeq" id="WP_272801991.1">
    <property type="nucleotide sequence ID" value="NZ_JAQQKY010000001.1"/>
</dbReference>
<evidence type="ECO:0000313" key="2">
    <source>
        <dbReference type="EMBL" id="MDC7689299.1"/>
    </source>
</evidence>
<gene>
    <name evidence="2" type="ORF">PQU93_00665</name>
</gene>